<comment type="caution">
    <text evidence="2">The sequence shown here is derived from an EMBL/GenBank/DDBJ whole genome shotgun (WGS) entry which is preliminary data.</text>
</comment>
<dbReference type="AlphaFoldDB" id="A0A397UNT0"/>
<evidence type="ECO:0000256" key="1">
    <source>
        <dbReference type="SAM" id="Phobius"/>
    </source>
</evidence>
<keyword evidence="3" id="KW-1185">Reference proteome</keyword>
<feature type="transmembrane region" description="Helical" evidence="1">
    <location>
        <begin position="24"/>
        <end position="45"/>
    </location>
</feature>
<keyword evidence="1" id="KW-0812">Transmembrane</keyword>
<keyword evidence="1" id="KW-0472">Membrane</keyword>
<evidence type="ECO:0000313" key="3">
    <source>
        <dbReference type="Proteomes" id="UP000266673"/>
    </source>
</evidence>
<sequence>MSQLLYVITVCRYYASLPHNKYKCIILIGILPLTNYIRLFFYASFNLIHLETSYTYLTYCYTKMSS</sequence>
<organism evidence="2 3">
    <name type="scientific">Gigaspora rosea</name>
    <dbReference type="NCBI Taxonomy" id="44941"/>
    <lineage>
        <taxon>Eukaryota</taxon>
        <taxon>Fungi</taxon>
        <taxon>Fungi incertae sedis</taxon>
        <taxon>Mucoromycota</taxon>
        <taxon>Glomeromycotina</taxon>
        <taxon>Glomeromycetes</taxon>
        <taxon>Diversisporales</taxon>
        <taxon>Gigasporaceae</taxon>
        <taxon>Gigaspora</taxon>
    </lineage>
</organism>
<name>A0A397UNT0_9GLOM</name>
<gene>
    <name evidence="2" type="ORF">C2G38_2106208</name>
</gene>
<dbReference type="Proteomes" id="UP000266673">
    <property type="component" value="Unassembled WGS sequence"/>
</dbReference>
<dbReference type="EMBL" id="QKWP01001257">
    <property type="protein sequence ID" value="RIB10379.1"/>
    <property type="molecule type" value="Genomic_DNA"/>
</dbReference>
<protein>
    <submittedName>
        <fullName evidence="2">Uncharacterized protein</fullName>
    </submittedName>
</protein>
<reference evidence="2 3" key="1">
    <citation type="submission" date="2018-06" db="EMBL/GenBank/DDBJ databases">
        <title>Comparative genomics reveals the genomic features of Rhizophagus irregularis, R. cerebriforme, R. diaphanum and Gigaspora rosea, and their symbiotic lifestyle signature.</title>
        <authorList>
            <person name="Morin E."/>
            <person name="San Clemente H."/>
            <person name="Chen E.C.H."/>
            <person name="De La Providencia I."/>
            <person name="Hainaut M."/>
            <person name="Kuo A."/>
            <person name="Kohler A."/>
            <person name="Murat C."/>
            <person name="Tang N."/>
            <person name="Roy S."/>
            <person name="Loubradou J."/>
            <person name="Henrissat B."/>
            <person name="Grigoriev I.V."/>
            <person name="Corradi N."/>
            <person name="Roux C."/>
            <person name="Martin F.M."/>
        </authorList>
    </citation>
    <scope>NUCLEOTIDE SEQUENCE [LARGE SCALE GENOMIC DNA]</scope>
    <source>
        <strain evidence="2 3">DAOM 194757</strain>
    </source>
</reference>
<proteinExistence type="predicted"/>
<evidence type="ECO:0000313" key="2">
    <source>
        <dbReference type="EMBL" id="RIB10379.1"/>
    </source>
</evidence>
<keyword evidence="1" id="KW-1133">Transmembrane helix</keyword>
<accession>A0A397UNT0</accession>